<accession>A0A7C8VKJ2</accession>
<gene>
    <name evidence="1" type="ORF">TWF970_010316</name>
</gene>
<protein>
    <submittedName>
        <fullName evidence="1">Uncharacterized protein</fullName>
    </submittedName>
</protein>
<evidence type="ECO:0000313" key="2">
    <source>
        <dbReference type="Proteomes" id="UP000474640"/>
    </source>
</evidence>
<comment type="caution">
    <text evidence="1">The sequence shown here is derived from an EMBL/GenBank/DDBJ whole genome shotgun (WGS) entry which is preliminary data.</text>
</comment>
<name>A0A7C8VKJ2_ORBOL</name>
<dbReference type="OrthoDB" id="5401237at2759"/>
<dbReference type="EMBL" id="JAABOJ010000007">
    <property type="protein sequence ID" value="KAF3285240.1"/>
    <property type="molecule type" value="Genomic_DNA"/>
</dbReference>
<dbReference type="AlphaFoldDB" id="A0A7C8VKJ2"/>
<sequence>MQSNNITTLPIELRIKILHHLPSPPSLLSAITSTRSIHTAYAESRISIATAILQNSTSESSVYCNFLTYALIVFHQKNYVTLERLHKYLRSYLSFANPDGNIQGGRFEDVVPWEICPPPNFYSLRSKVYRSIFLWATKFCTSKLHESSQTHPVAPPTPLEIARVARALYQYFIYTIISADIFFQSNDVDTMGRPMTGKPGIESMGAFVESMGYRDRKVVDWFLREWLVEVVGEVVRKCLKDEENPVRRETGHWDVSFLTLEHKVNEATQALIARLGPIQLWKLVFGSTYEEQFKIYCQAPAALDRGSFLPWEILQDERKEVESYDPKMRICTGLTEIGGDKIYEWWRKDGGVMKEGILWDERRLKAMGLQWPMVKEGVKVRWYKKDTKWKNRELAMGVERSLSHSVMPIIATMMHITGVLQASKSCTFETSPNMGP</sequence>
<organism evidence="1 2">
    <name type="scientific">Orbilia oligospora</name>
    <name type="common">Nematode-trapping fungus</name>
    <name type="synonym">Arthrobotrys oligospora</name>
    <dbReference type="NCBI Taxonomy" id="2813651"/>
    <lineage>
        <taxon>Eukaryota</taxon>
        <taxon>Fungi</taxon>
        <taxon>Dikarya</taxon>
        <taxon>Ascomycota</taxon>
        <taxon>Pezizomycotina</taxon>
        <taxon>Orbiliomycetes</taxon>
        <taxon>Orbiliales</taxon>
        <taxon>Orbiliaceae</taxon>
        <taxon>Orbilia</taxon>
    </lineage>
</organism>
<reference evidence="1 2" key="1">
    <citation type="submission" date="2020-01" db="EMBL/GenBank/DDBJ databases">
        <authorList>
            <person name="Palmer J.M."/>
        </authorList>
    </citation>
    <scope>NUCLEOTIDE SEQUENCE [LARGE SCALE GENOMIC DNA]</scope>
    <source>
        <strain evidence="1 2">TWF970</strain>
    </source>
</reference>
<proteinExistence type="predicted"/>
<dbReference type="Proteomes" id="UP000474640">
    <property type="component" value="Unassembled WGS sequence"/>
</dbReference>
<evidence type="ECO:0000313" key="1">
    <source>
        <dbReference type="EMBL" id="KAF3285240.1"/>
    </source>
</evidence>